<proteinExistence type="predicted"/>
<comment type="caution">
    <text evidence="4">The sequence shown here is derived from an EMBL/GenBank/DDBJ whole genome shotgun (WGS) entry which is preliminary data.</text>
</comment>
<evidence type="ECO:0000256" key="1">
    <source>
        <dbReference type="ARBA" id="ARBA00022741"/>
    </source>
</evidence>
<dbReference type="STRING" id="1260918.AWC06_02585"/>
<dbReference type="Pfam" id="PF00211">
    <property type="entry name" value="Guanylate_cyc"/>
    <property type="match status" value="1"/>
</dbReference>
<dbReference type="InterPro" id="IPR041664">
    <property type="entry name" value="AAA_16"/>
</dbReference>
<dbReference type="SMART" id="SM00044">
    <property type="entry name" value="CYCc"/>
    <property type="match status" value="1"/>
</dbReference>
<dbReference type="GO" id="GO:0005524">
    <property type="term" value="F:ATP binding"/>
    <property type="evidence" value="ECO:0007669"/>
    <property type="project" value="UniProtKB-KW"/>
</dbReference>
<dbReference type="Pfam" id="PF13191">
    <property type="entry name" value="AAA_16"/>
    <property type="match status" value="1"/>
</dbReference>
<feature type="domain" description="Guanylate cyclase" evidence="3">
    <location>
        <begin position="42"/>
        <end position="173"/>
    </location>
</feature>
<dbReference type="GO" id="GO:0009190">
    <property type="term" value="P:cyclic nucleotide biosynthetic process"/>
    <property type="evidence" value="ECO:0007669"/>
    <property type="project" value="InterPro"/>
</dbReference>
<dbReference type="InterPro" id="IPR001054">
    <property type="entry name" value="A/G_cyclase"/>
</dbReference>
<dbReference type="Gene3D" id="3.30.70.1230">
    <property type="entry name" value="Nucleotide cyclase"/>
    <property type="match status" value="1"/>
</dbReference>
<dbReference type="AlphaFoldDB" id="A0A1X1UJS9"/>
<dbReference type="PANTHER" id="PTHR16305">
    <property type="entry name" value="TESTICULAR SOLUBLE ADENYLYL CYCLASE"/>
    <property type="match status" value="1"/>
</dbReference>
<reference evidence="4 5" key="1">
    <citation type="submission" date="2016-01" db="EMBL/GenBank/DDBJ databases">
        <title>The new phylogeny of the genus Mycobacterium.</title>
        <authorList>
            <person name="Tarcisio F."/>
            <person name="Conor M."/>
            <person name="Antonella G."/>
            <person name="Elisabetta G."/>
            <person name="Giulia F.S."/>
            <person name="Sara T."/>
            <person name="Anna F."/>
            <person name="Clotilde B."/>
            <person name="Roberto B."/>
            <person name="Veronica D.S."/>
            <person name="Fabio R."/>
            <person name="Monica P."/>
            <person name="Olivier J."/>
            <person name="Enrico T."/>
            <person name="Nicola S."/>
        </authorList>
    </citation>
    <scope>NUCLEOTIDE SEQUENCE [LARGE SCALE GENOMIC DNA]</scope>
    <source>
        <strain evidence="4 5">DSM 45731</strain>
    </source>
</reference>
<keyword evidence="1" id="KW-0547">Nucleotide-binding</keyword>
<evidence type="ECO:0000313" key="5">
    <source>
        <dbReference type="Proteomes" id="UP000194000"/>
    </source>
</evidence>
<dbReference type="PROSITE" id="PS50125">
    <property type="entry name" value="GUANYLATE_CYCLASE_2"/>
    <property type="match status" value="1"/>
</dbReference>
<gene>
    <name evidence="4" type="ORF">AWC06_02585</name>
</gene>
<dbReference type="GO" id="GO:0005737">
    <property type="term" value="C:cytoplasm"/>
    <property type="evidence" value="ECO:0007669"/>
    <property type="project" value="TreeGrafter"/>
</dbReference>
<dbReference type="EMBL" id="LQOW01000031">
    <property type="protein sequence ID" value="ORV57084.1"/>
    <property type="molecule type" value="Genomic_DNA"/>
</dbReference>
<protein>
    <submittedName>
        <fullName evidence="4">Cyclase</fullName>
    </submittedName>
</protein>
<dbReference type="SUPFAM" id="SSF52540">
    <property type="entry name" value="P-loop containing nucleoside triphosphate hydrolases"/>
    <property type="match status" value="1"/>
</dbReference>
<accession>A0A1X1UJS9</accession>
<keyword evidence="2" id="KW-0067">ATP-binding</keyword>
<organism evidence="4 5">
    <name type="scientific">Mycobacterium fragae</name>
    <dbReference type="NCBI Taxonomy" id="1260918"/>
    <lineage>
        <taxon>Bacteria</taxon>
        <taxon>Bacillati</taxon>
        <taxon>Actinomycetota</taxon>
        <taxon>Actinomycetes</taxon>
        <taxon>Mycobacteriales</taxon>
        <taxon>Mycobacteriaceae</taxon>
        <taxon>Mycobacterium</taxon>
    </lineage>
</organism>
<keyword evidence="5" id="KW-1185">Reference proteome</keyword>
<dbReference type="GO" id="GO:0035556">
    <property type="term" value="P:intracellular signal transduction"/>
    <property type="evidence" value="ECO:0007669"/>
    <property type="project" value="InterPro"/>
</dbReference>
<dbReference type="CDD" id="cd07302">
    <property type="entry name" value="CHD"/>
    <property type="match status" value="1"/>
</dbReference>
<evidence type="ECO:0000256" key="2">
    <source>
        <dbReference type="ARBA" id="ARBA00022840"/>
    </source>
</evidence>
<dbReference type="SUPFAM" id="SSF55073">
    <property type="entry name" value="Nucleotide cyclase"/>
    <property type="match status" value="1"/>
</dbReference>
<evidence type="ECO:0000313" key="4">
    <source>
        <dbReference type="EMBL" id="ORV57084.1"/>
    </source>
</evidence>
<dbReference type="InterPro" id="IPR029787">
    <property type="entry name" value="Nucleotide_cyclase"/>
</dbReference>
<name>A0A1X1UJS9_9MYCO</name>
<dbReference type="Gene3D" id="3.40.50.300">
    <property type="entry name" value="P-loop containing nucleotide triphosphate hydrolases"/>
    <property type="match status" value="1"/>
</dbReference>
<evidence type="ECO:0000259" key="3">
    <source>
        <dbReference type="PROSITE" id="PS50125"/>
    </source>
</evidence>
<dbReference type="GO" id="GO:0004016">
    <property type="term" value="F:adenylate cyclase activity"/>
    <property type="evidence" value="ECO:0007669"/>
    <property type="project" value="UniProtKB-ARBA"/>
</dbReference>
<dbReference type="RefSeq" id="WP_085199894.1">
    <property type="nucleotide sequence ID" value="NZ_JACKVI010000012.1"/>
</dbReference>
<dbReference type="InterPro" id="IPR027417">
    <property type="entry name" value="P-loop_NTPase"/>
</dbReference>
<dbReference type="PANTHER" id="PTHR16305:SF28">
    <property type="entry name" value="GUANYLATE CYCLASE DOMAIN-CONTAINING PROTEIN"/>
    <property type="match status" value="1"/>
</dbReference>
<sequence length="1050" mass="112804">MTAVELVCPACGTGLPPRAKFCNECGAAVSTTAAPAEYKQVTVLFADVVHSMDIAAAVGAERLREIMTELVERASVVVRRYGGTVDKFTGDGIMALFGAPVALEDHAFRACLAAQDIQEEAEHLAVELEAKDGIDLQLRVGLNSGEVIAGEIGSGALGYTAVGSHVGMAQRMESVAPQGGVMLSESTARLVEGTAVFGEPQLVHIKGAADPVPARSLVALASRGRIGPHASTLVGRDWELAALTAMLDRSIKGQGCVAGVVGPPGIGKSRIVAETTAIAERRGVQVFSTYCESHTSEIAFHAVTRLLRAVLGTDGHDDDAARAQVRAQLPDADSADLVLLDALLGIRDPAIELPAIAPDARRRRLTALLNTAALARSTTRVYVIEDAHWIDQASEAMLADFLAVIPRTYSLVLVTYRPEYRGALSRTPGAQTIALAPLDDSQTAALIGELLGSHPSITGLANQVRERAAGNPFFAEQIVHDLADRGVLSGERGAYQCLGEVAELEVPATLQAAIAARIDRLDTSAKRTLKAAAVIGLRFGEELLTTLVDNPVVMPLTEAELIDQVMFTPRAEYAFRHPLIRTVAYESQLKSERAELHRRLAAAIEQTDENGPLIAEHLEAAGDLHEAFGWHMRAGTWLRAYRDIGAAWTSWQRARQIADRLPADDPDRTAMRIAPRARLCATTWRAGGSVADAGFDELREMCSAADDKRSLAIGMAGQIAALAGHERHRDASQLSTELAMLLESIADPTLTVALLWTALTPKLSVGEATECVRLAQHMIDLADGDPHMGDLIIETPLILALMVRAAAQACLGQPEWKRELEESATMCRELNPGGRAVLELRCIYGLIQIGLLRLDTPMVQDTAETLKLAEQRGDDYALMAARLLCGLVLAQSDGPERRDGFRLIAMARDAVLENRFLTAALHLIDLASATEKARIGDLDGAIEILRTAVDHEFATGEMIFRGAAITVLVETLLQRGAEADMHEAQAAIERLAAVPVEPGFVLYEIALLRLRALLAKARGDDQSYCDFVERYRTMATSLGFEGHIAMAETM</sequence>
<dbReference type="OrthoDB" id="5476461at2"/>
<dbReference type="Proteomes" id="UP000194000">
    <property type="component" value="Unassembled WGS sequence"/>
</dbReference>